<evidence type="ECO:0000256" key="5">
    <source>
        <dbReference type="ARBA" id="ARBA00022989"/>
    </source>
</evidence>
<feature type="transmembrane region" description="Helical" evidence="7">
    <location>
        <begin position="373"/>
        <end position="394"/>
    </location>
</feature>
<dbReference type="PANTHER" id="PTHR10590">
    <property type="entry name" value="SODIUM/NUCLEOSIDE COTRANSPORTER"/>
    <property type="match status" value="1"/>
</dbReference>
<feature type="domain" description="Concentrative nucleoside transporter N-terminal" evidence="8">
    <location>
        <begin position="8"/>
        <end position="80"/>
    </location>
</feature>
<evidence type="ECO:0000256" key="6">
    <source>
        <dbReference type="ARBA" id="ARBA00023136"/>
    </source>
</evidence>
<dbReference type="Pfam" id="PF01773">
    <property type="entry name" value="Nucleos_tra2_N"/>
    <property type="match status" value="1"/>
</dbReference>
<feature type="transmembrane region" description="Helical" evidence="7">
    <location>
        <begin position="87"/>
        <end position="107"/>
    </location>
</feature>
<accession>A0A1I3AR73</accession>
<reference evidence="11 12" key="1">
    <citation type="submission" date="2016-10" db="EMBL/GenBank/DDBJ databases">
        <authorList>
            <person name="de Groot N.N."/>
        </authorList>
    </citation>
    <scope>NUCLEOTIDE SEQUENCE [LARGE SCALE GENOMIC DNA]</scope>
    <source>
        <strain evidence="11 12">DSM 27630</strain>
    </source>
</reference>
<sequence length="395" mass="41764">MHYFISILGIIIVLAIAWGISNKKKSIRYQPILIMILGQLLLTWFMLGTTVGLNSIQFVSGGFAKLIDYAKTGVDFVVGGWVPAGGVPFFVTALMPIIFTSALLSLLNHIKILPIVIKYIGGFVSKATGLPKVESFNAVNSVFFGQSEALLAIKNHLPKMEKNRLFIVCLSAMSSVSASIIASYMTIIPAEYVLSGMMLNMLGGLIIGSIAAPIEKETVKDEAIKIDELVTTNNVFDAISAGALDGGKVVLIVSAMLVAYLGLLDLLDGIVSAIAGISMTNILGYVFSPIAFIMGIPANETLQAGSVMATKLLANEFAAILKFQPMMEKLSARTIGIVSTFLTSFGAVGSIGIISGTIQAIDGAKAKEVSKFGLKMLLASILVSILSGTIVGLFL</sequence>
<comment type="subcellular location">
    <subcellularLocation>
        <location evidence="1">Cell membrane</location>
        <topology evidence="1">Multi-pass membrane protein</topology>
    </subcellularLocation>
</comment>
<feature type="domain" description="Concentrative nucleoside transporter C-terminal" evidence="9">
    <location>
        <begin position="192"/>
        <end position="392"/>
    </location>
</feature>
<dbReference type="GO" id="GO:0005337">
    <property type="term" value="F:nucleoside transmembrane transporter activity"/>
    <property type="evidence" value="ECO:0007669"/>
    <property type="project" value="InterPro"/>
</dbReference>
<evidence type="ECO:0000256" key="7">
    <source>
        <dbReference type="SAM" id="Phobius"/>
    </source>
</evidence>
<dbReference type="Pfam" id="PF07670">
    <property type="entry name" value="Gate"/>
    <property type="match status" value="1"/>
</dbReference>
<dbReference type="InterPro" id="IPR002668">
    <property type="entry name" value="CNT_N_dom"/>
</dbReference>
<dbReference type="AlphaFoldDB" id="A0A1I3AR73"/>
<keyword evidence="5 7" id="KW-1133">Transmembrane helix</keyword>
<feature type="transmembrane region" description="Helical" evidence="7">
    <location>
        <begin position="165"/>
        <end position="187"/>
    </location>
</feature>
<feature type="domain" description="Nucleoside transporter/FeoB GTPase Gate" evidence="10">
    <location>
        <begin position="90"/>
        <end position="188"/>
    </location>
</feature>
<comment type="similarity">
    <text evidence="2">Belongs to the concentrative nucleoside transporter (CNT) (TC 2.A.41) family.</text>
</comment>
<dbReference type="InterPro" id="IPR008276">
    <property type="entry name" value="C_nuclsd_transpt"/>
</dbReference>
<name>A0A1I3AR73_9LACT</name>
<evidence type="ECO:0000256" key="4">
    <source>
        <dbReference type="ARBA" id="ARBA00022692"/>
    </source>
</evidence>
<evidence type="ECO:0000259" key="10">
    <source>
        <dbReference type="Pfam" id="PF07670"/>
    </source>
</evidence>
<evidence type="ECO:0000313" key="11">
    <source>
        <dbReference type="EMBL" id="SFH52480.1"/>
    </source>
</evidence>
<evidence type="ECO:0000256" key="2">
    <source>
        <dbReference type="ARBA" id="ARBA00009033"/>
    </source>
</evidence>
<evidence type="ECO:0000256" key="3">
    <source>
        <dbReference type="ARBA" id="ARBA00022475"/>
    </source>
</evidence>
<dbReference type="Proteomes" id="UP000198668">
    <property type="component" value="Unassembled WGS sequence"/>
</dbReference>
<evidence type="ECO:0000256" key="1">
    <source>
        <dbReference type="ARBA" id="ARBA00004651"/>
    </source>
</evidence>
<organism evidence="11 12">
    <name type="scientific">Pisciglobus halotolerans</name>
    <dbReference type="NCBI Taxonomy" id="745365"/>
    <lineage>
        <taxon>Bacteria</taxon>
        <taxon>Bacillati</taxon>
        <taxon>Bacillota</taxon>
        <taxon>Bacilli</taxon>
        <taxon>Lactobacillales</taxon>
        <taxon>Carnobacteriaceae</taxon>
    </lineage>
</organism>
<dbReference type="Pfam" id="PF07662">
    <property type="entry name" value="Nucleos_tra2_C"/>
    <property type="match status" value="1"/>
</dbReference>
<feature type="transmembrane region" description="Helical" evidence="7">
    <location>
        <begin position="235"/>
        <end position="263"/>
    </location>
</feature>
<evidence type="ECO:0000259" key="8">
    <source>
        <dbReference type="Pfam" id="PF01773"/>
    </source>
</evidence>
<feature type="transmembrane region" description="Helical" evidence="7">
    <location>
        <begin position="193"/>
        <end position="214"/>
    </location>
</feature>
<proteinExistence type="inferred from homology"/>
<dbReference type="PANTHER" id="PTHR10590:SF23">
    <property type="entry name" value="NUPC_NUPG FAMILY NUCLEOSIDE CNT TRANSPORTER"/>
    <property type="match status" value="1"/>
</dbReference>
<protein>
    <submittedName>
        <fullName evidence="11">Nucleoside transport protein</fullName>
    </submittedName>
</protein>
<keyword evidence="6 7" id="KW-0472">Membrane</keyword>
<keyword evidence="3" id="KW-1003">Cell membrane</keyword>
<dbReference type="InterPro" id="IPR011642">
    <property type="entry name" value="Gate_dom"/>
</dbReference>
<dbReference type="GO" id="GO:0005886">
    <property type="term" value="C:plasma membrane"/>
    <property type="evidence" value="ECO:0007669"/>
    <property type="project" value="UniProtKB-SubCell"/>
</dbReference>
<evidence type="ECO:0000259" key="9">
    <source>
        <dbReference type="Pfam" id="PF07662"/>
    </source>
</evidence>
<feature type="transmembrane region" description="Helical" evidence="7">
    <location>
        <begin position="335"/>
        <end position="361"/>
    </location>
</feature>
<dbReference type="InterPro" id="IPR011657">
    <property type="entry name" value="CNT_C_dom"/>
</dbReference>
<evidence type="ECO:0000313" key="12">
    <source>
        <dbReference type="Proteomes" id="UP000198668"/>
    </source>
</evidence>
<dbReference type="GO" id="GO:0015293">
    <property type="term" value="F:symporter activity"/>
    <property type="evidence" value="ECO:0007669"/>
    <property type="project" value="TreeGrafter"/>
</dbReference>
<feature type="transmembrane region" description="Helical" evidence="7">
    <location>
        <begin position="6"/>
        <end position="21"/>
    </location>
</feature>
<dbReference type="OrthoDB" id="9766455at2"/>
<gene>
    <name evidence="11" type="ORF">SAMN04489868_101149</name>
</gene>
<feature type="transmembrane region" description="Helical" evidence="7">
    <location>
        <begin position="33"/>
        <end position="53"/>
    </location>
</feature>
<keyword evidence="12" id="KW-1185">Reference proteome</keyword>
<dbReference type="EMBL" id="FOQE01000001">
    <property type="protein sequence ID" value="SFH52480.1"/>
    <property type="molecule type" value="Genomic_DNA"/>
</dbReference>
<keyword evidence="4 7" id="KW-0812">Transmembrane</keyword>
<feature type="transmembrane region" description="Helical" evidence="7">
    <location>
        <begin position="269"/>
        <end position="293"/>
    </location>
</feature>